<accession>A0ACC0CE86</accession>
<keyword evidence="2" id="KW-1185">Reference proteome</keyword>
<name>A0ACC0CE86_CATRO</name>
<evidence type="ECO:0000313" key="1">
    <source>
        <dbReference type="EMBL" id="KAI5683157.1"/>
    </source>
</evidence>
<dbReference type="EMBL" id="CM044701">
    <property type="protein sequence ID" value="KAI5683157.1"/>
    <property type="molecule type" value="Genomic_DNA"/>
</dbReference>
<reference evidence="2" key="1">
    <citation type="journal article" date="2023" name="Nat. Plants">
        <title>Single-cell RNA sequencing provides a high-resolution roadmap for understanding the multicellular compartmentation of specialized metabolism.</title>
        <authorList>
            <person name="Sun S."/>
            <person name="Shen X."/>
            <person name="Li Y."/>
            <person name="Li Y."/>
            <person name="Wang S."/>
            <person name="Li R."/>
            <person name="Zhang H."/>
            <person name="Shen G."/>
            <person name="Guo B."/>
            <person name="Wei J."/>
            <person name="Xu J."/>
            <person name="St-Pierre B."/>
            <person name="Chen S."/>
            <person name="Sun C."/>
        </authorList>
    </citation>
    <scope>NUCLEOTIDE SEQUENCE [LARGE SCALE GENOMIC DNA]</scope>
</reference>
<dbReference type="Proteomes" id="UP001060085">
    <property type="component" value="Linkage Group LG01"/>
</dbReference>
<organism evidence="1 2">
    <name type="scientific">Catharanthus roseus</name>
    <name type="common">Madagascar periwinkle</name>
    <name type="synonym">Vinca rosea</name>
    <dbReference type="NCBI Taxonomy" id="4058"/>
    <lineage>
        <taxon>Eukaryota</taxon>
        <taxon>Viridiplantae</taxon>
        <taxon>Streptophyta</taxon>
        <taxon>Embryophyta</taxon>
        <taxon>Tracheophyta</taxon>
        <taxon>Spermatophyta</taxon>
        <taxon>Magnoliopsida</taxon>
        <taxon>eudicotyledons</taxon>
        <taxon>Gunneridae</taxon>
        <taxon>Pentapetalae</taxon>
        <taxon>asterids</taxon>
        <taxon>lamiids</taxon>
        <taxon>Gentianales</taxon>
        <taxon>Apocynaceae</taxon>
        <taxon>Rauvolfioideae</taxon>
        <taxon>Vinceae</taxon>
        <taxon>Catharanthinae</taxon>
        <taxon>Catharanthus</taxon>
    </lineage>
</organism>
<evidence type="ECO:0000313" key="2">
    <source>
        <dbReference type="Proteomes" id="UP001060085"/>
    </source>
</evidence>
<protein>
    <submittedName>
        <fullName evidence="1">Uncharacterized protein</fullName>
    </submittedName>
</protein>
<proteinExistence type="predicted"/>
<sequence>MKSRLHILDVPLVDIPFQEEVDIAKTSRIGIDVPDIGTLLHELGKLESVDICGRNSIVDEDENNEDEEKVKWESDEEEEDEEFQSKSDFEMVCGSKKKKAHSEMSTPPAATSISPRTSVSQVAMSTPPVTLTLFLQLQYSSLAPISTPSFSSSATGTSSRLAPSLLAPGENGHGICIIKVVCPTASAKGTAKYRELKVNAERLHIETDLPWRLMSS</sequence>
<comment type="caution">
    <text evidence="1">The sequence shown here is derived from an EMBL/GenBank/DDBJ whole genome shotgun (WGS) entry which is preliminary data.</text>
</comment>
<gene>
    <name evidence="1" type="ORF">M9H77_04385</name>
</gene>